<evidence type="ECO:0000313" key="4">
    <source>
        <dbReference type="Proteomes" id="UP000215914"/>
    </source>
</evidence>
<protein>
    <recommendedName>
        <fullName evidence="5">Transmembrane protein</fullName>
    </recommendedName>
</protein>
<dbReference type="EMBL" id="MNCJ02000322">
    <property type="protein sequence ID" value="KAF5799027.1"/>
    <property type="molecule type" value="Genomic_DNA"/>
</dbReference>
<keyword evidence="4" id="KW-1185">Reference proteome</keyword>
<feature type="compositionally biased region" description="Basic and acidic residues" evidence="1">
    <location>
        <begin position="82"/>
        <end position="91"/>
    </location>
</feature>
<proteinExistence type="predicted"/>
<reference evidence="3" key="1">
    <citation type="journal article" date="2017" name="Nature">
        <title>The sunflower genome provides insights into oil metabolism, flowering and Asterid evolution.</title>
        <authorList>
            <person name="Badouin H."/>
            <person name="Gouzy J."/>
            <person name="Grassa C.J."/>
            <person name="Murat F."/>
            <person name="Staton S.E."/>
            <person name="Cottret L."/>
            <person name="Lelandais-Briere C."/>
            <person name="Owens G.L."/>
            <person name="Carrere S."/>
            <person name="Mayjonade B."/>
            <person name="Legrand L."/>
            <person name="Gill N."/>
            <person name="Kane N.C."/>
            <person name="Bowers J.E."/>
            <person name="Hubner S."/>
            <person name="Bellec A."/>
            <person name="Berard A."/>
            <person name="Berges H."/>
            <person name="Blanchet N."/>
            <person name="Boniface M.C."/>
            <person name="Brunel D."/>
            <person name="Catrice O."/>
            <person name="Chaidir N."/>
            <person name="Claudel C."/>
            <person name="Donnadieu C."/>
            <person name="Faraut T."/>
            <person name="Fievet G."/>
            <person name="Helmstetter N."/>
            <person name="King M."/>
            <person name="Knapp S.J."/>
            <person name="Lai Z."/>
            <person name="Le Paslier M.C."/>
            <person name="Lippi Y."/>
            <person name="Lorenzon L."/>
            <person name="Mandel J.R."/>
            <person name="Marage G."/>
            <person name="Marchand G."/>
            <person name="Marquand E."/>
            <person name="Bret-Mestries E."/>
            <person name="Morien E."/>
            <person name="Nambeesan S."/>
            <person name="Nguyen T."/>
            <person name="Pegot-Espagnet P."/>
            <person name="Pouilly N."/>
            <person name="Raftis F."/>
            <person name="Sallet E."/>
            <person name="Schiex T."/>
            <person name="Thomas J."/>
            <person name="Vandecasteele C."/>
            <person name="Vares D."/>
            <person name="Vear F."/>
            <person name="Vautrin S."/>
            <person name="Crespi M."/>
            <person name="Mangin B."/>
            <person name="Burke J.M."/>
            <person name="Salse J."/>
            <person name="Munos S."/>
            <person name="Vincourt P."/>
            <person name="Rieseberg L.H."/>
            <person name="Langlade N.B."/>
        </authorList>
    </citation>
    <scope>NUCLEOTIDE SEQUENCE</scope>
    <source>
        <tissue evidence="3">Leaves</tissue>
    </source>
</reference>
<keyword evidence="2" id="KW-0812">Transmembrane</keyword>
<evidence type="ECO:0000313" key="3">
    <source>
        <dbReference type="EMBL" id="KAF5799027.1"/>
    </source>
</evidence>
<feature type="region of interest" description="Disordered" evidence="1">
    <location>
        <begin position="67"/>
        <end position="93"/>
    </location>
</feature>
<accession>A0A9K3NG04</accession>
<dbReference type="Gramene" id="mRNA:HanXRQr2_Chr07g0299871">
    <property type="protein sequence ID" value="CDS:HanXRQr2_Chr07g0299871.1"/>
    <property type="gene ID" value="HanXRQr2_Chr07g0299871"/>
</dbReference>
<organism evidence="3 4">
    <name type="scientific">Helianthus annuus</name>
    <name type="common">Common sunflower</name>
    <dbReference type="NCBI Taxonomy" id="4232"/>
    <lineage>
        <taxon>Eukaryota</taxon>
        <taxon>Viridiplantae</taxon>
        <taxon>Streptophyta</taxon>
        <taxon>Embryophyta</taxon>
        <taxon>Tracheophyta</taxon>
        <taxon>Spermatophyta</taxon>
        <taxon>Magnoliopsida</taxon>
        <taxon>eudicotyledons</taxon>
        <taxon>Gunneridae</taxon>
        <taxon>Pentapetalae</taxon>
        <taxon>asterids</taxon>
        <taxon>campanulids</taxon>
        <taxon>Asterales</taxon>
        <taxon>Asteraceae</taxon>
        <taxon>Asteroideae</taxon>
        <taxon>Heliantheae alliance</taxon>
        <taxon>Heliantheae</taxon>
        <taxon>Helianthus</taxon>
    </lineage>
</organism>
<comment type="caution">
    <text evidence="3">The sequence shown here is derived from an EMBL/GenBank/DDBJ whole genome shotgun (WGS) entry which is preliminary data.</text>
</comment>
<dbReference type="AlphaFoldDB" id="A0A9K3NG04"/>
<keyword evidence="2" id="KW-1133">Transmembrane helix</keyword>
<gene>
    <name evidence="3" type="ORF">HanXRQr2_Chr07g0299871</name>
</gene>
<sequence>MVLALKSHLLHNHQLSSNPFSSIVRSHQTPLFQVQPIQTTSSLSPLQLKPRRKSIIGGFNASYVEEGLERSGNNGGNGGGVEDTRKERGDGDGGGGVNVGEVVRLFLRFAELLMDPERVIVGAVGLPLKLALLCVQAMWQLHLVMIEICSVALLCVCAGGVLISAVIAFLYFQFV</sequence>
<dbReference type="Proteomes" id="UP000215914">
    <property type="component" value="Unassembled WGS sequence"/>
</dbReference>
<evidence type="ECO:0000256" key="2">
    <source>
        <dbReference type="SAM" id="Phobius"/>
    </source>
</evidence>
<keyword evidence="2" id="KW-0472">Membrane</keyword>
<feature type="transmembrane region" description="Helical" evidence="2">
    <location>
        <begin position="151"/>
        <end position="172"/>
    </location>
</feature>
<feature type="transmembrane region" description="Helical" evidence="2">
    <location>
        <begin position="119"/>
        <end position="139"/>
    </location>
</feature>
<reference evidence="3" key="2">
    <citation type="submission" date="2020-06" db="EMBL/GenBank/DDBJ databases">
        <title>Helianthus annuus Genome sequencing and assembly Release 2.</title>
        <authorList>
            <person name="Gouzy J."/>
            <person name="Langlade N."/>
            <person name="Munos S."/>
        </authorList>
    </citation>
    <scope>NUCLEOTIDE SEQUENCE</scope>
    <source>
        <tissue evidence="3">Leaves</tissue>
    </source>
</reference>
<evidence type="ECO:0000256" key="1">
    <source>
        <dbReference type="SAM" id="MobiDB-lite"/>
    </source>
</evidence>
<evidence type="ECO:0008006" key="5">
    <source>
        <dbReference type="Google" id="ProtNLM"/>
    </source>
</evidence>
<name>A0A9K3NG04_HELAN</name>